<dbReference type="AlphaFoldDB" id="A0A1H8W4F0"/>
<accession>A0A1H8W4F0</accession>
<dbReference type="Pfam" id="PF01041">
    <property type="entry name" value="DegT_DnrJ_EryC1"/>
    <property type="match status" value="1"/>
</dbReference>
<dbReference type="GO" id="GO:0030170">
    <property type="term" value="F:pyridoxal phosphate binding"/>
    <property type="evidence" value="ECO:0007669"/>
    <property type="project" value="TreeGrafter"/>
</dbReference>
<dbReference type="RefSeq" id="WP_089827560.1">
    <property type="nucleotide sequence ID" value="NZ_FODV01000023.1"/>
</dbReference>
<dbReference type="Gene3D" id="3.40.640.10">
    <property type="entry name" value="Type I PLP-dependent aspartate aminotransferase-like (Major domain)"/>
    <property type="match status" value="1"/>
</dbReference>
<comment type="similarity">
    <text evidence="1">Belongs to the DegT/DnrJ/EryC1 family.</text>
</comment>
<dbReference type="EMBL" id="FODV01000023">
    <property type="protein sequence ID" value="SEP22515.1"/>
    <property type="molecule type" value="Genomic_DNA"/>
</dbReference>
<dbReference type="CDD" id="cd00616">
    <property type="entry name" value="AHBA_syn"/>
    <property type="match status" value="1"/>
</dbReference>
<name>A0A1H8W4F0_9EURY</name>
<dbReference type="InterPro" id="IPR015422">
    <property type="entry name" value="PyrdxlP-dep_Trfase_small"/>
</dbReference>
<dbReference type="SUPFAM" id="SSF53383">
    <property type="entry name" value="PLP-dependent transferases"/>
    <property type="match status" value="1"/>
</dbReference>
<organism evidence="2 3">
    <name type="scientific">Halogranum amylolyticum</name>
    <dbReference type="NCBI Taxonomy" id="660520"/>
    <lineage>
        <taxon>Archaea</taxon>
        <taxon>Methanobacteriati</taxon>
        <taxon>Methanobacteriota</taxon>
        <taxon>Stenosarchaea group</taxon>
        <taxon>Halobacteria</taxon>
        <taxon>Halobacteriales</taxon>
        <taxon>Haloferacaceae</taxon>
    </lineage>
</organism>
<dbReference type="OrthoDB" id="10355at2157"/>
<dbReference type="GO" id="GO:0008483">
    <property type="term" value="F:transaminase activity"/>
    <property type="evidence" value="ECO:0007669"/>
    <property type="project" value="TreeGrafter"/>
</dbReference>
<sequence length="378" mass="41206">MSIPIADPEVGDAELKGVVDVLESGQLAAGDAVEEFEDRFADYCDAEHAVATTNGTTALHAALTAAGVERGDTVVTTPFSFVATANTIRFAGAEPAFADVDPETFNLDPHAVEELIRERDGDVDAIMPVHLYGLSAEMDHLREIAAEYDVPLVEDAAQAHGADYHDETAGSMGDVACFSFYPTKNMTTGEGGMITTNDEDVADAARRFINHGRSQSGYEHVEVGHNFRMTNLCAAIGVAQMDRIREFNEARREHAAFLTDGLEDIAAVTPTEPEGLRHVYHQYTIRVGNREELVDQLDDHGVGSGVYYPNPIHELEAYDDYSGPTDLDVAETVAEQALSLPVHPNLTQEDLETIVDVMHEVDVEPVDELARREEVTHV</sequence>
<evidence type="ECO:0000313" key="2">
    <source>
        <dbReference type="EMBL" id="SEP22515.1"/>
    </source>
</evidence>
<protein>
    <submittedName>
        <fullName evidence="2">dTDP-4-amino-4,6-dideoxygalactose transaminase</fullName>
    </submittedName>
</protein>
<evidence type="ECO:0000313" key="3">
    <source>
        <dbReference type="Proteomes" id="UP000199126"/>
    </source>
</evidence>
<dbReference type="Proteomes" id="UP000199126">
    <property type="component" value="Unassembled WGS sequence"/>
</dbReference>
<keyword evidence="1" id="KW-0663">Pyridoxal phosphate</keyword>
<dbReference type="PANTHER" id="PTHR30244">
    <property type="entry name" value="TRANSAMINASE"/>
    <property type="match status" value="1"/>
</dbReference>
<dbReference type="GO" id="GO:0000271">
    <property type="term" value="P:polysaccharide biosynthetic process"/>
    <property type="evidence" value="ECO:0007669"/>
    <property type="project" value="TreeGrafter"/>
</dbReference>
<dbReference type="Gene3D" id="3.90.1150.10">
    <property type="entry name" value="Aspartate Aminotransferase, domain 1"/>
    <property type="match status" value="1"/>
</dbReference>
<reference evidence="3" key="1">
    <citation type="submission" date="2016-10" db="EMBL/GenBank/DDBJ databases">
        <authorList>
            <person name="Varghese N."/>
            <person name="Submissions S."/>
        </authorList>
    </citation>
    <scope>NUCLEOTIDE SEQUENCE [LARGE SCALE GENOMIC DNA]</scope>
    <source>
        <strain evidence="3">CGMCC 1.10121</strain>
    </source>
</reference>
<proteinExistence type="inferred from homology"/>
<dbReference type="InterPro" id="IPR000653">
    <property type="entry name" value="DegT/StrS_aminotransferase"/>
</dbReference>
<dbReference type="PIRSF" id="PIRSF000390">
    <property type="entry name" value="PLP_StrS"/>
    <property type="match status" value="1"/>
</dbReference>
<dbReference type="InterPro" id="IPR015424">
    <property type="entry name" value="PyrdxlP-dep_Trfase"/>
</dbReference>
<keyword evidence="3" id="KW-1185">Reference proteome</keyword>
<dbReference type="PANTHER" id="PTHR30244:SF34">
    <property type="entry name" value="DTDP-4-AMINO-4,6-DIDEOXYGALACTOSE TRANSAMINASE"/>
    <property type="match status" value="1"/>
</dbReference>
<dbReference type="InterPro" id="IPR015421">
    <property type="entry name" value="PyrdxlP-dep_Trfase_major"/>
</dbReference>
<gene>
    <name evidence="2" type="ORF">SAMN04487948_12318</name>
</gene>
<evidence type="ECO:0000256" key="1">
    <source>
        <dbReference type="RuleBase" id="RU004508"/>
    </source>
</evidence>